<dbReference type="InterPro" id="IPR041700">
    <property type="entry name" value="OMP_b-brl_3"/>
</dbReference>
<evidence type="ECO:0000259" key="12">
    <source>
        <dbReference type="Pfam" id="PF14905"/>
    </source>
</evidence>
<dbReference type="Pfam" id="PF07715">
    <property type="entry name" value="Plug"/>
    <property type="match status" value="1"/>
</dbReference>
<sequence>MAPGRSSHAFRPLSQRRFHRRHASLYSGSPDMAAPRRMRYQTWDLEPMRPGTTIFASLCALLALPPARAGEPPIATVTVTARKEPVVKKLDRTVYDVSSMARAANGTAQDVLQATPEVSVTADGHIAVKGNAQVTVLVDGKPTAALSGDERAVALQTMSGADIASVEVITNPSAAQQANGGAIVNIVLKRDRKPGARAQLRGSAADQGLWNAAASGDMTTKDLSVHGSLAYRHDGTRKSRRSAVDRHDPLSGESGQTLQASEVFVRRIVQNAALGVDYTLSETDSVSLSARHDERRSRPLLDTLNMVRTGAGDTIYHRISHGPNEQSDDSASLAYTHRGRGTALKATVQRSRTNGLVDKSYQDVFVAPLRAAGYGRGATRSARRLDQATLDWSRRSEHGQWGMGLDLQDEVIDLANYQAAVDPATGVEAPDADTTNAYAVTTRLAAAWLTRQITHSQWQVLLGGRFERMALRVGPAQGSALARHWQAFNPSLHVKYAITGKADLTLAYRRSLQRPDPRDLNPFTTYVDAQNLSRGNPGLDPQRLTAWEIGTDAAGDHLNGSLGAFHRVSRSTVTDAR</sequence>
<evidence type="ECO:0000256" key="1">
    <source>
        <dbReference type="ARBA" id="ARBA00004571"/>
    </source>
</evidence>
<dbReference type="InterPro" id="IPR036942">
    <property type="entry name" value="Beta-barrel_TonB_sf"/>
</dbReference>
<dbReference type="InterPro" id="IPR039426">
    <property type="entry name" value="TonB-dep_rcpt-like"/>
</dbReference>
<evidence type="ECO:0000256" key="4">
    <source>
        <dbReference type="ARBA" id="ARBA00022452"/>
    </source>
</evidence>
<dbReference type="Pfam" id="PF14905">
    <property type="entry name" value="OMP_b-brl_3"/>
    <property type="match status" value="1"/>
</dbReference>
<evidence type="ECO:0000259" key="11">
    <source>
        <dbReference type="Pfam" id="PF07715"/>
    </source>
</evidence>
<keyword evidence="9" id="KW-0998">Cell outer membrane</keyword>
<evidence type="ECO:0000256" key="2">
    <source>
        <dbReference type="ARBA" id="ARBA00009810"/>
    </source>
</evidence>
<name>A0ABX5UMA4_9BURK</name>
<feature type="region of interest" description="Disordered" evidence="10">
    <location>
        <begin position="230"/>
        <end position="255"/>
    </location>
</feature>
<dbReference type="Proteomes" id="UP000298763">
    <property type="component" value="Chromosome"/>
</dbReference>
<keyword evidence="8 13" id="KW-0675">Receptor</keyword>
<accession>A0ABX5UMA4</accession>
<evidence type="ECO:0000313" key="14">
    <source>
        <dbReference type="Proteomes" id="UP000298763"/>
    </source>
</evidence>
<reference evidence="13 14" key="1">
    <citation type="submission" date="2019-05" db="EMBL/GenBank/DDBJ databases">
        <title>Draft Genome Sequences of Six Type Strains of the Genus Massilia.</title>
        <authorList>
            <person name="Miess H."/>
            <person name="Frediansyhah A."/>
            <person name="Gross H."/>
        </authorList>
    </citation>
    <scope>NUCLEOTIDE SEQUENCE [LARGE SCALE GENOMIC DNA]</scope>
    <source>
        <strain evidence="13 14">DSMZ 26121</strain>
    </source>
</reference>
<evidence type="ECO:0000256" key="3">
    <source>
        <dbReference type="ARBA" id="ARBA00022448"/>
    </source>
</evidence>
<comment type="subcellular location">
    <subcellularLocation>
        <location evidence="1">Cell outer membrane</location>
        <topology evidence="1">Multi-pass membrane protein</topology>
    </subcellularLocation>
</comment>
<evidence type="ECO:0000313" key="13">
    <source>
        <dbReference type="EMBL" id="QCP12493.1"/>
    </source>
</evidence>
<feature type="compositionally biased region" description="Basic and acidic residues" evidence="10">
    <location>
        <begin position="231"/>
        <end position="250"/>
    </location>
</feature>
<dbReference type="InterPro" id="IPR012910">
    <property type="entry name" value="Plug_dom"/>
</dbReference>
<gene>
    <name evidence="13" type="ORF">FCL38_20220</name>
</gene>
<dbReference type="PANTHER" id="PTHR30069">
    <property type="entry name" value="TONB-DEPENDENT OUTER MEMBRANE RECEPTOR"/>
    <property type="match status" value="1"/>
</dbReference>
<organism evidence="13 14">
    <name type="scientific">Pseudoduganella umbonata</name>
    <dbReference type="NCBI Taxonomy" id="864828"/>
    <lineage>
        <taxon>Bacteria</taxon>
        <taxon>Pseudomonadati</taxon>
        <taxon>Pseudomonadota</taxon>
        <taxon>Betaproteobacteria</taxon>
        <taxon>Burkholderiales</taxon>
        <taxon>Oxalobacteraceae</taxon>
        <taxon>Telluria group</taxon>
        <taxon>Pseudoduganella</taxon>
    </lineage>
</organism>
<evidence type="ECO:0000256" key="9">
    <source>
        <dbReference type="ARBA" id="ARBA00023237"/>
    </source>
</evidence>
<evidence type="ECO:0000256" key="7">
    <source>
        <dbReference type="ARBA" id="ARBA00023136"/>
    </source>
</evidence>
<dbReference type="InterPro" id="IPR037066">
    <property type="entry name" value="Plug_dom_sf"/>
</dbReference>
<keyword evidence="3" id="KW-0813">Transport</keyword>
<evidence type="ECO:0000256" key="8">
    <source>
        <dbReference type="ARBA" id="ARBA00023170"/>
    </source>
</evidence>
<keyword evidence="5" id="KW-0812">Transmembrane</keyword>
<evidence type="ECO:0000256" key="5">
    <source>
        <dbReference type="ARBA" id="ARBA00022692"/>
    </source>
</evidence>
<keyword evidence="4" id="KW-1134">Transmembrane beta strand</keyword>
<evidence type="ECO:0000256" key="10">
    <source>
        <dbReference type="SAM" id="MobiDB-lite"/>
    </source>
</evidence>
<keyword evidence="7" id="KW-0472">Membrane</keyword>
<keyword evidence="14" id="KW-1185">Reference proteome</keyword>
<dbReference type="PANTHER" id="PTHR30069:SF29">
    <property type="entry name" value="HEMOGLOBIN AND HEMOGLOBIN-HAPTOGLOBIN-BINDING PROTEIN 1-RELATED"/>
    <property type="match status" value="1"/>
</dbReference>
<dbReference type="EMBL" id="CP040017">
    <property type="protein sequence ID" value="QCP12493.1"/>
    <property type="molecule type" value="Genomic_DNA"/>
</dbReference>
<keyword evidence="6" id="KW-0732">Signal</keyword>
<proteinExistence type="inferred from homology"/>
<feature type="domain" description="TonB-dependent receptor plug" evidence="11">
    <location>
        <begin position="92"/>
        <end position="180"/>
    </location>
</feature>
<feature type="domain" description="Outer membrane protein beta-barrel" evidence="12">
    <location>
        <begin position="387"/>
        <end position="566"/>
    </location>
</feature>
<evidence type="ECO:0000256" key="6">
    <source>
        <dbReference type="ARBA" id="ARBA00022729"/>
    </source>
</evidence>
<dbReference type="SUPFAM" id="SSF56935">
    <property type="entry name" value="Porins"/>
    <property type="match status" value="1"/>
</dbReference>
<dbReference type="Gene3D" id="2.40.170.20">
    <property type="entry name" value="TonB-dependent receptor, beta-barrel domain"/>
    <property type="match status" value="1"/>
</dbReference>
<comment type="similarity">
    <text evidence="2">Belongs to the TonB-dependent receptor family.</text>
</comment>
<protein>
    <submittedName>
        <fullName evidence="13">TonB-dependent receptor</fullName>
    </submittedName>
</protein>
<dbReference type="Gene3D" id="2.170.130.10">
    <property type="entry name" value="TonB-dependent receptor, plug domain"/>
    <property type="match status" value="1"/>
</dbReference>